<keyword evidence="3" id="KW-1185">Reference proteome</keyword>
<keyword evidence="1" id="KW-1133">Transmembrane helix</keyword>
<feature type="transmembrane region" description="Helical" evidence="1">
    <location>
        <begin position="12"/>
        <end position="33"/>
    </location>
</feature>
<accession>A0A498L3W0</accession>
<dbReference type="Proteomes" id="UP000289691">
    <property type="component" value="Unassembled WGS sequence"/>
</dbReference>
<proteinExistence type="predicted"/>
<feature type="transmembrane region" description="Helical" evidence="1">
    <location>
        <begin position="143"/>
        <end position="163"/>
    </location>
</feature>
<organism evidence="2 3">
    <name type="scientific">Halorientalis pallida</name>
    <dbReference type="NCBI Taxonomy" id="2479928"/>
    <lineage>
        <taxon>Archaea</taxon>
        <taxon>Methanobacteriati</taxon>
        <taxon>Methanobacteriota</taxon>
        <taxon>Stenosarchaea group</taxon>
        <taxon>Halobacteria</taxon>
        <taxon>Halobacteriales</taxon>
        <taxon>Haloarculaceae</taxon>
        <taxon>Halorientalis</taxon>
    </lineage>
</organism>
<keyword evidence="1" id="KW-0812">Transmembrane</keyword>
<feature type="transmembrane region" description="Helical" evidence="1">
    <location>
        <begin position="71"/>
        <end position="89"/>
    </location>
</feature>
<dbReference type="EMBL" id="RDFA01000004">
    <property type="protein sequence ID" value="RXK48705.1"/>
    <property type="molecule type" value="Genomic_DNA"/>
</dbReference>
<keyword evidence="1" id="KW-0472">Membrane</keyword>
<dbReference type="OrthoDB" id="350145at2157"/>
<evidence type="ECO:0000313" key="3">
    <source>
        <dbReference type="Proteomes" id="UP000289691"/>
    </source>
</evidence>
<comment type="caution">
    <text evidence="2">The sequence shown here is derived from an EMBL/GenBank/DDBJ whole genome shotgun (WGS) entry which is preliminary data.</text>
</comment>
<protein>
    <submittedName>
        <fullName evidence="2">Uncharacterized protein</fullName>
    </submittedName>
</protein>
<dbReference type="AlphaFoldDB" id="A0A498L3W0"/>
<feature type="transmembrane region" description="Helical" evidence="1">
    <location>
        <begin position="175"/>
        <end position="194"/>
    </location>
</feature>
<reference evidence="2 3" key="1">
    <citation type="submission" date="2019-01" db="EMBL/GenBank/DDBJ databases">
        <title>Halorientalis sp. F13-25 a new haloarchaeum isolated from hypersaline water.</title>
        <authorList>
            <person name="Ana D.-V."/>
            <person name="Cristina S.-P."/>
            <person name="Antonio V."/>
        </authorList>
    </citation>
    <scope>NUCLEOTIDE SEQUENCE [LARGE SCALE GENOMIC DNA]</scope>
    <source>
        <strain evidence="2 3">F13-25</strain>
    </source>
</reference>
<feature type="transmembrane region" description="Helical" evidence="1">
    <location>
        <begin position="109"/>
        <end position="131"/>
    </location>
</feature>
<name>A0A498L3W0_9EURY</name>
<sequence>MQGRQAMTNCIGHLRMGIAVHTLLIAGVTVGYVGGVAHLGAIATAVVLAPLTLAGALFPDLDHPSSLPYRYGKRVLPLLLAAVTVLVGFRYRIPIETALVGQTAGSFGTFMSGTVVASLAWGAFLASYTLFPKIRPPHRTVTHRAPAGVVTALCVGGLVSLVIGGHETLRAAEQVVVISSIGTFLLGFISHLVADGLL</sequence>
<dbReference type="RefSeq" id="WP_129069542.1">
    <property type="nucleotide sequence ID" value="NZ_RDFA01000004.1"/>
</dbReference>
<gene>
    <name evidence="2" type="ORF">EAF64_13625</name>
</gene>
<evidence type="ECO:0000313" key="2">
    <source>
        <dbReference type="EMBL" id="RXK48705.1"/>
    </source>
</evidence>
<evidence type="ECO:0000256" key="1">
    <source>
        <dbReference type="SAM" id="Phobius"/>
    </source>
</evidence>